<dbReference type="InterPro" id="IPR003729">
    <property type="entry name" value="Bi_nuclease_dom"/>
</dbReference>
<dbReference type="EMBL" id="CAFBLP010000025">
    <property type="protein sequence ID" value="CAB4877710.1"/>
    <property type="molecule type" value="Genomic_DNA"/>
</dbReference>
<organism evidence="2">
    <name type="scientific">freshwater metagenome</name>
    <dbReference type="NCBI Taxonomy" id="449393"/>
    <lineage>
        <taxon>unclassified sequences</taxon>
        <taxon>metagenomes</taxon>
        <taxon>ecological metagenomes</taxon>
    </lineage>
</organism>
<dbReference type="PROSITE" id="PS51658">
    <property type="entry name" value="BFN"/>
    <property type="match status" value="1"/>
</dbReference>
<dbReference type="PANTHER" id="PTHR15160">
    <property type="entry name" value="VON HIPPEL-LINDAU PROTEIN"/>
    <property type="match status" value="1"/>
</dbReference>
<proteinExistence type="predicted"/>
<dbReference type="GO" id="GO:0004518">
    <property type="term" value="F:nuclease activity"/>
    <property type="evidence" value="ECO:0007669"/>
    <property type="project" value="InterPro"/>
</dbReference>
<accession>A0A6J7E9B2</accession>
<dbReference type="PANTHER" id="PTHR15160:SF1">
    <property type="entry name" value="VON HIPPEL-LINDAU DISEASE TUMOR SUPPRESSOR"/>
    <property type="match status" value="1"/>
</dbReference>
<protein>
    <submittedName>
        <fullName evidence="2">Unannotated protein</fullName>
    </submittedName>
</protein>
<dbReference type="InterPro" id="IPR036104">
    <property type="entry name" value="BFN_sf"/>
</dbReference>
<dbReference type="Gene3D" id="3.10.690.10">
    <property type="entry name" value="Bifunctional nuclease domain"/>
    <property type="match status" value="1"/>
</dbReference>
<sequence>MELVGVRMEIPDNTPVLVLREQGGRQRVLPIMIGPAEASSIHLALEGVVPPRPMTHDLFIDVLLALGATLERVVVTEIREHTYFAVLHLQSSDGTRTVSSRPSDAMALAARTGAPVFATDVLLDEVGQDPAATAGLDVEGEAESILDEFRDFIENISPEDFSG</sequence>
<dbReference type="SUPFAM" id="SSF103256">
    <property type="entry name" value="Hypothetical protein TM0160"/>
    <property type="match status" value="1"/>
</dbReference>
<evidence type="ECO:0000313" key="2">
    <source>
        <dbReference type="EMBL" id="CAB4877710.1"/>
    </source>
</evidence>
<evidence type="ECO:0000259" key="1">
    <source>
        <dbReference type="PROSITE" id="PS51658"/>
    </source>
</evidence>
<reference evidence="2" key="1">
    <citation type="submission" date="2020-05" db="EMBL/GenBank/DDBJ databases">
        <authorList>
            <person name="Chiriac C."/>
            <person name="Salcher M."/>
            <person name="Ghai R."/>
            <person name="Kavagutti S V."/>
        </authorList>
    </citation>
    <scope>NUCLEOTIDE SEQUENCE</scope>
</reference>
<dbReference type="Pfam" id="PF02577">
    <property type="entry name" value="BFN_dom"/>
    <property type="match status" value="1"/>
</dbReference>
<gene>
    <name evidence="2" type="ORF">UFOPK3376_01220</name>
</gene>
<feature type="domain" description="BFN" evidence="1">
    <location>
        <begin position="1"/>
        <end position="130"/>
    </location>
</feature>
<dbReference type="AlphaFoldDB" id="A0A6J7E9B2"/>
<name>A0A6J7E9B2_9ZZZZ</name>